<dbReference type="Proteomes" id="UP000005207">
    <property type="component" value="Linkage group LG10"/>
</dbReference>
<evidence type="ECO:0000256" key="8">
    <source>
        <dbReference type="ARBA" id="ARBA00022989"/>
    </source>
</evidence>
<accession>A0A669BQU0</accession>
<proteinExistence type="inferred from homology"/>
<keyword evidence="9 10" id="KW-0472">Membrane</keyword>
<keyword evidence="6 10" id="KW-0812">Transmembrane</keyword>
<evidence type="ECO:0000256" key="1">
    <source>
        <dbReference type="ARBA" id="ARBA00004435"/>
    </source>
</evidence>
<feature type="signal peptide" evidence="11">
    <location>
        <begin position="1"/>
        <end position="22"/>
    </location>
</feature>
<dbReference type="InterPro" id="IPR006187">
    <property type="entry name" value="Claudin"/>
</dbReference>
<evidence type="ECO:0000256" key="10">
    <source>
        <dbReference type="SAM" id="Phobius"/>
    </source>
</evidence>
<evidence type="ECO:0000256" key="6">
    <source>
        <dbReference type="ARBA" id="ARBA00022692"/>
    </source>
</evidence>
<evidence type="ECO:0000256" key="2">
    <source>
        <dbReference type="ARBA" id="ARBA00004651"/>
    </source>
</evidence>
<evidence type="ECO:0000313" key="13">
    <source>
        <dbReference type="Proteomes" id="UP000005207"/>
    </source>
</evidence>
<feature type="transmembrane region" description="Helical" evidence="10">
    <location>
        <begin position="161"/>
        <end position="184"/>
    </location>
</feature>
<sequence>MLFVSFLTTITFICGYPTVTAGWNNNSSLCFDSLLTSFQATCVGCRTVDFRLTRPKDTLHWLTLTTYVTSNRALQAARALIIIAIIYGLFGILFGVFGDNCRNSVLNKRRKNKGAIASGVVFIIAGVLMLIPIAGTTSNLFNTFYNPTSISAHRRKLGLSLYIGWCSTGLLFLGGSFLCCFCFCKNKIDSEVSFFSSCPCINEMDFEVELDCFDF</sequence>
<dbReference type="GO" id="GO:0005198">
    <property type="term" value="F:structural molecule activity"/>
    <property type="evidence" value="ECO:0007669"/>
    <property type="project" value="InterPro"/>
</dbReference>
<reference evidence="12" key="3">
    <citation type="submission" date="2025-09" db="UniProtKB">
        <authorList>
            <consortium name="Ensembl"/>
        </authorList>
    </citation>
    <scope>IDENTIFICATION</scope>
</reference>
<protein>
    <recommendedName>
        <fullName evidence="14">Claudin</fullName>
    </recommendedName>
</protein>
<keyword evidence="11" id="KW-0732">Signal</keyword>
<organism evidence="12 13">
    <name type="scientific">Oreochromis niloticus</name>
    <name type="common">Nile tilapia</name>
    <name type="synonym">Tilapia nilotica</name>
    <dbReference type="NCBI Taxonomy" id="8128"/>
    <lineage>
        <taxon>Eukaryota</taxon>
        <taxon>Metazoa</taxon>
        <taxon>Chordata</taxon>
        <taxon>Craniata</taxon>
        <taxon>Vertebrata</taxon>
        <taxon>Euteleostomi</taxon>
        <taxon>Actinopterygii</taxon>
        <taxon>Neopterygii</taxon>
        <taxon>Teleostei</taxon>
        <taxon>Neoteleostei</taxon>
        <taxon>Acanthomorphata</taxon>
        <taxon>Ovalentaria</taxon>
        <taxon>Cichlomorphae</taxon>
        <taxon>Cichliformes</taxon>
        <taxon>Cichlidae</taxon>
        <taxon>African cichlids</taxon>
        <taxon>Pseudocrenilabrinae</taxon>
        <taxon>Oreochromini</taxon>
        <taxon>Oreochromis</taxon>
    </lineage>
</organism>
<evidence type="ECO:0000256" key="7">
    <source>
        <dbReference type="ARBA" id="ARBA00022949"/>
    </source>
</evidence>
<comment type="similarity">
    <text evidence="3">Belongs to the claudin family.</text>
</comment>
<feature type="transmembrane region" description="Helical" evidence="10">
    <location>
        <begin position="76"/>
        <end position="98"/>
    </location>
</feature>
<reference evidence="12" key="2">
    <citation type="submission" date="2025-08" db="UniProtKB">
        <authorList>
            <consortium name="Ensembl"/>
        </authorList>
    </citation>
    <scope>IDENTIFICATION</scope>
</reference>
<name>A0A669BQU0_ORENI</name>
<dbReference type="InterPro" id="IPR004031">
    <property type="entry name" value="PMP22/EMP/MP20/Claudin"/>
</dbReference>
<dbReference type="PANTHER" id="PTHR12002">
    <property type="entry name" value="CLAUDIN"/>
    <property type="match status" value="1"/>
</dbReference>
<keyword evidence="4" id="KW-0796">Tight junction</keyword>
<feature type="transmembrane region" description="Helical" evidence="10">
    <location>
        <begin position="119"/>
        <end position="141"/>
    </location>
</feature>
<evidence type="ECO:0000256" key="9">
    <source>
        <dbReference type="ARBA" id="ARBA00023136"/>
    </source>
</evidence>
<dbReference type="GO" id="GO:0005886">
    <property type="term" value="C:plasma membrane"/>
    <property type="evidence" value="ECO:0007669"/>
    <property type="project" value="UniProtKB-SubCell"/>
</dbReference>
<dbReference type="PRINTS" id="PR01077">
    <property type="entry name" value="CLAUDIN"/>
</dbReference>
<evidence type="ECO:0000313" key="12">
    <source>
        <dbReference type="Ensembl" id="ENSONIP00000036920.1"/>
    </source>
</evidence>
<evidence type="ECO:0000256" key="11">
    <source>
        <dbReference type="SAM" id="SignalP"/>
    </source>
</evidence>
<evidence type="ECO:0008006" key="14">
    <source>
        <dbReference type="Google" id="ProtNLM"/>
    </source>
</evidence>
<keyword evidence="8 10" id="KW-1133">Transmembrane helix</keyword>
<feature type="chain" id="PRO_5025553196" description="Claudin" evidence="11">
    <location>
        <begin position="23"/>
        <end position="215"/>
    </location>
</feature>
<evidence type="ECO:0000256" key="5">
    <source>
        <dbReference type="ARBA" id="ARBA00022475"/>
    </source>
</evidence>
<keyword evidence="7" id="KW-0965">Cell junction</keyword>
<dbReference type="Ensembl" id="ENSONIT00000084319.1">
    <property type="protein sequence ID" value="ENSONIP00000036920.1"/>
    <property type="gene ID" value="ENSONIG00000027657.1"/>
</dbReference>
<comment type="subcellular location">
    <subcellularLocation>
        <location evidence="1">Cell junction</location>
        <location evidence="1">Tight junction</location>
    </subcellularLocation>
    <subcellularLocation>
        <location evidence="2">Cell membrane</location>
        <topology evidence="2">Multi-pass membrane protein</topology>
    </subcellularLocation>
</comment>
<dbReference type="PROSITE" id="PS50007">
    <property type="entry name" value="PIPLC_X_DOMAIN"/>
    <property type="match status" value="1"/>
</dbReference>
<evidence type="ECO:0000256" key="4">
    <source>
        <dbReference type="ARBA" id="ARBA00022427"/>
    </source>
</evidence>
<keyword evidence="5" id="KW-1003">Cell membrane</keyword>
<dbReference type="InParanoid" id="A0A669BQU0"/>
<reference evidence="13" key="1">
    <citation type="submission" date="2012-01" db="EMBL/GenBank/DDBJ databases">
        <title>The Genome Sequence of Oreochromis niloticus (Nile Tilapia).</title>
        <authorList>
            <consortium name="Broad Institute Genome Assembly Team"/>
            <consortium name="Broad Institute Sequencing Platform"/>
            <person name="Di Palma F."/>
            <person name="Johnson J."/>
            <person name="Lander E.S."/>
            <person name="Lindblad-Toh K."/>
        </authorList>
    </citation>
    <scope>NUCLEOTIDE SEQUENCE [LARGE SCALE GENOMIC DNA]</scope>
</reference>
<evidence type="ECO:0000256" key="3">
    <source>
        <dbReference type="ARBA" id="ARBA00008295"/>
    </source>
</evidence>
<dbReference type="AlphaFoldDB" id="A0A669BQU0"/>
<keyword evidence="13" id="KW-1185">Reference proteome</keyword>
<dbReference type="GeneTree" id="ENSGT00940000165704"/>
<dbReference type="GO" id="GO:0005923">
    <property type="term" value="C:bicellular tight junction"/>
    <property type="evidence" value="ECO:0007669"/>
    <property type="project" value="UniProtKB-SubCell"/>
</dbReference>
<dbReference type="Gene3D" id="1.20.140.150">
    <property type="match status" value="1"/>
</dbReference>
<dbReference type="Pfam" id="PF00822">
    <property type="entry name" value="PMP22_Claudin"/>
    <property type="match status" value="1"/>
</dbReference>